<evidence type="ECO:0000256" key="1">
    <source>
        <dbReference type="SAM" id="SignalP"/>
    </source>
</evidence>
<dbReference type="Proteomes" id="UP000606935">
    <property type="component" value="Unassembled WGS sequence"/>
</dbReference>
<evidence type="ECO:0000313" key="2">
    <source>
        <dbReference type="EMBL" id="GGO65874.1"/>
    </source>
</evidence>
<evidence type="ECO:0000313" key="3">
    <source>
        <dbReference type="Proteomes" id="UP000606935"/>
    </source>
</evidence>
<proteinExistence type="predicted"/>
<dbReference type="PROSITE" id="PS51257">
    <property type="entry name" value="PROKAR_LIPOPROTEIN"/>
    <property type="match status" value="1"/>
</dbReference>
<dbReference type="EMBL" id="BMLS01000001">
    <property type="protein sequence ID" value="GGO65874.1"/>
    <property type="molecule type" value="Genomic_DNA"/>
</dbReference>
<feature type="chain" id="PRO_5037540862" description="Lipoprotein" evidence="1">
    <location>
        <begin position="20"/>
        <end position="167"/>
    </location>
</feature>
<dbReference type="AlphaFoldDB" id="A0A918DH52"/>
<organism evidence="2 3">
    <name type="scientific">Bowmanella pacifica</name>
    <dbReference type="NCBI Taxonomy" id="502051"/>
    <lineage>
        <taxon>Bacteria</taxon>
        <taxon>Pseudomonadati</taxon>
        <taxon>Pseudomonadota</taxon>
        <taxon>Gammaproteobacteria</taxon>
        <taxon>Alteromonadales</taxon>
        <taxon>Alteromonadaceae</taxon>
        <taxon>Bowmanella</taxon>
    </lineage>
</organism>
<keyword evidence="1" id="KW-0732">Signal</keyword>
<name>A0A918DH52_9ALTE</name>
<protein>
    <recommendedName>
        <fullName evidence="4">Lipoprotein</fullName>
    </recommendedName>
</protein>
<evidence type="ECO:0008006" key="4">
    <source>
        <dbReference type="Google" id="ProtNLM"/>
    </source>
</evidence>
<feature type="signal peptide" evidence="1">
    <location>
        <begin position="1"/>
        <end position="19"/>
    </location>
</feature>
<reference evidence="2" key="2">
    <citation type="submission" date="2020-09" db="EMBL/GenBank/DDBJ databases">
        <authorList>
            <person name="Sun Q."/>
            <person name="Zhou Y."/>
        </authorList>
    </citation>
    <scope>NUCLEOTIDE SEQUENCE</scope>
    <source>
        <strain evidence="2">CGMCC 1.7086</strain>
    </source>
</reference>
<keyword evidence="3" id="KW-1185">Reference proteome</keyword>
<gene>
    <name evidence="2" type="ORF">GCM10010982_08720</name>
</gene>
<accession>A0A918DH52</accession>
<reference evidence="2" key="1">
    <citation type="journal article" date="2014" name="Int. J. Syst. Evol. Microbiol.">
        <title>Complete genome sequence of Corynebacterium casei LMG S-19264T (=DSM 44701T), isolated from a smear-ripened cheese.</title>
        <authorList>
            <consortium name="US DOE Joint Genome Institute (JGI-PGF)"/>
            <person name="Walter F."/>
            <person name="Albersmeier A."/>
            <person name="Kalinowski J."/>
            <person name="Ruckert C."/>
        </authorList>
    </citation>
    <scope>NUCLEOTIDE SEQUENCE</scope>
    <source>
        <strain evidence="2">CGMCC 1.7086</strain>
    </source>
</reference>
<dbReference type="RefSeq" id="WP_188690793.1">
    <property type="nucleotide sequence ID" value="NZ_BMLS01000001.1"/>
</dbReference>
<comment type="caution">
    <text evidence="2">The sequence shown here is derived from an EMBL/GenBank/DDBJ whole genome shotgun (WGS) entry which is preliminary data.</text>
</comment>
<sequence>MKAIYLIILLVFTASCANKQSGTTPPPNSNLITTNIVLQPIKITEADSLEKVKKECTVIDTLNHSLKSNSEDYNLNFIISDDVSNPLNKEWTVDIKITELVSHQWKFMSVRPSSVATFEISLHRQGESSRNVVKTIGSGVALGACDRLEKIATAAGIFTNKWISKQI</sequence>